<dbReference type="PANTHER" id="PTHR42939">
    <property type="entry name" value="ABC TRANSPORTER ATP-BINDING PROTEIN ALBC-RELATED"/>
    <property type="match status" value="1"/>
</dbReference>
<keyword evidence="6" id="KW-1185">Reference proteome</keyword>
<dbReference type="CDD" id="cd03230">
    <property type="entry name" value="ABC_DR_subfamily_A"/>
    <property type="match status" value="1"/>
</dbReference>
<dbReference type="STRING" id="1209072.GCA_000766945_01567"/>
<keyword evidence="2" id="KW-0547">Nucleotide-binding</keyword>
<gene>
    <name evidence="5" type="ORF">CBP51_08405</name>
</gene>
<dbReference type="SUPFAM" id="SSF52540">
    <property type="entry name" value="P-loop containing nucleoside triphosphate hydrolases"/>
    <property type="match status" value="1"/>
</dbReference>
<dbReference type="EMBL" id="NHNI01000001">
    <property type="protein sequence ID" value="OZY86997.1"/>
    <property type="molecule type" value="Genomic_DNA"/>
</dbReference>
<dbReference type="PROSITE" id="PS50893">
    <property type="entry name" value="ABC_TRANSPORTER_2"/>
    <property type="match status" value="1"/>
</dbReference>
<dbReference type="PROSITE" id="PS00211">
    <property type="entry name" value="ABC_TRANSPORTER_1"/>
    <property type="match status" value="1"/>
</dbReference>
<feature type="domain" description="ABC transporter" evidence="4">
    <location>
        <begin position="5"/>
        <end position="231"/>
    </location>
</feature>
<dbReference type="RefSeq" id="WP_094984513.1">
    <property type="nucleotide sequence ID" value="NZ_NHNI01000001.1"/>
</dbReference>
<evidence type="ECO:0000256" key="1">
    <source>
        <dbReference type="ARBA" id="ARBA00022448"/>
    </source>
</evidence>
<dbReference type="InterPro" id="IPR003439">
    <property type="entry name" value="ABC_transporter-like_ATP-bd"/>
</dbReference>
<evidence type="ECO:0000256" key="2">
    <source>
        <dbReference type="ARBA" id="ARBA00022741"/>
    </source>
</evidence>
<reference evidence="6" key="1">
    <citation type="submission" date="2017-05" db="EMBL/GenBank/DDBJ databases">
        <authorList>
            <person name="Barney B.M."/>
        </authorList>
    </citation>
    <scope>NUCLEOTIDE SEQUENCE [LARGE SCALE GENOMIC DNA]</scope>
    <source>
        <strain evidence="6">PSBB022</strain>
    </source>
</reference>
<accession>A0A266QAR9</accession>
<evidence type="ECO:0000256" key="3">
    <source>
        <dbReference type="ARBA" id="ARBA00022840"/>
    </source>
</evidence>
<dbReference type="AlphaFoldDB" id="A0A266QAR9"/>
<sequence length="291" mass="32692">MSSYISLNNLQRQFSGVTILKGITAEVLPGQVIALLGKNGAGKTTLLETILGFGFPSGGEATLWKINATEISGNIKQRIGFVPQQDELLPSLTGKDHLKLFKSFRTHWNQPLVDKLIAEWLVPMDMHTGKMSVGQRQKLSILLALAHEPELLILDEPVASLDPIARRQFLQQLVDIAADENRAVIFSTHIVSDVERVANQVWMLRDGVLVYQGGLDELKESVVRVTLMSDHPFTQKITWPHLIKQKNSGNQAQLVLEHWLPDMERQLAQDFSAQVRVEYLSLEDIFLEMNP</sequence>
<proteinExistence type="predicted"/>
<keyword evidence="1" id="KW-0813">Transport</keyword>
<dbReference type="InterPro" id="IPR017871">
    <property type="entry name" value="ABC_transporter-like_CS"/>
</dbReference>
<dbReference type="PANTHER" id="PTHR42939:SF1">
    <property type="entry name" value="ABC TRANSPORTER ATP-BINDING PROTEIN ALBC-RELATED"/>
    <property type="match status" value="1"/>
</dbReference>
<name>A0A266QAR9_9GAMM</name>
<dbReference type="InterPro" id="IPR003593">
    <property type="entry name" value="AAA+_ATPase"/>
</dbReference>
<dbReference type="Gene3D" id="3.40.50.300">
    <property type="entry name" value="P-loop containing nucleotide triphosphate hydrolases"/>
    <property type="match status" value="1"/>
</dbReference>
<dbReference type="GO" id="GO:0005524">
    <property type="term" value="F:ATP binding"/>
    <property type="evidence" value="ECO:0007669"/>
    <property type="project" value="UniProtKB-KW"/>
</dbReference>
<dbReference type="InterPro" id="IPR051782">
    <property type="entry name" value="ABC_Transporter_VariousFunc"/>
</dbReference>
<dbReference type="GO" id="GO:0016887">
    <property type="term" value="F:ATP hydrolysis activity"/>
    <property type="evidence" value="ECO:0007669"/>
    <property type="project" value="InterPro"/>
</dbReference>
<dbReference type="Pfam" id="PF00005">
    <property type="entry name" value="ABC_tran"/>
    <property type="match status" value="1"/>
</dbReference>
<evidence type="ECO:0000313" key="5">
    <source>
        <dbReference type="EMBL" id="OZY86997.1"/>
    </source>
</evidence>
<organism evidence="5 6">
    <name type="scientific">Cellvibrio mixtus</name>
    <dbReference type="NCBI Taxonomy" id="39650"/>
    <lineage>
        <taxon>Bacteria</taxon>
        <taxon>Pseudomonadati</taxon>
        <taxon>Pseudomonadota</taxon>
        <taxon>Gammaproteobacteria</taxon>
        <taxon>Cellvibrionales</taxon>
        <taxon>Cellvibrionaceae</taxon>
        <taxon>Cellvibrio</taxon>
    </lineage>
</organism>
<dbReference type="Proteomes" id="UP000216101">
    <property type="component" value="Unassembled WGS sequence"/>
</dbReference>
<protein>
    <submittedName>
        <fullName evidence="5">ABC transporter ATP-binding protein</fullName>
    </submittedName>
</protein>
<dbReference type="InterPro" id="IPR027417">
    <property type="entry name" value="P-loop_NTPase"/>
</dbReference>
<evidence type="ECO:0000313" key="6">
    <source>
        <dbReference type="Proteomes" id="UP000216101"/>
    </source>
</evidence>
<comment type="caution">
    <text evidence="5">The sequence shown here is derived from an EMBL/GenBank/DDBJ whole genome shotgun (WGS) entry which is preliminary data.</text>
</comment>
<dbReference type="SMART" id="SM00382">
    <property type="entry name" value="AAA"/>
    <property type="match status" value="1"/>
</dbReference>
<keyword evidence="3 5" id="KW-0067">ATP-binding</keyword>
<evidence type="ECO:0000259" key="4">
    <source>
        <dbReference type="PROSITE" id="PS50893"/>
    </source>
</evidence>